<dbReference type="STRING" id="1231623.Tasa_028_084"/>
<keyword evidence="8" id="KW-1185">Reference proteome</keyword>
<comment type="similarity">
    <text evidence="1">Belongs to the class-II pyridoxal-phosphate-dependent aminotransferase family. Histidinol-phosphate aminotransferase subfamily.</text>
</comment>
<evidence type="ECO:0000313" key="7">
    <source>
        <dbReference type="EMBL" id="GAN54717.1"/>
    </source>
</evidence>
<dbReference type="GO" id="GO:0008483">
    <property type="term" value="F:transaminase activity"/>
    <property type="evidence" value="ECO:0007669"/>
    <property type="project" value="UniProtKB-KW"/>
</dbReference>
<feature type="domain" description="Aminotransferase class I/classII large" evidence="6">
    <location>
        <begin position="66"/>
        <end position="392"/>
    </location>
</feature>
<dbReference type="PROSITE" id="PS51318">
    <property type="entry name" value="TAT"/>
    <property type="match status" value="1"/>
</dbReference>
<reference evidence="7 8" key="1">
    <citation type="submission" date="2012-10" db="EMBL/GenBank/DDBJ databases">
        <title>Genome sequencing of Tanticharoenia sakaeratensis NBRC 103193.</title>
        <authorList>
            <person name="Azuma Y."/>
            <person name="Hadano H."/>
            <person name="Hirakawa H."/>
            <person name="Matsushita K."/>
        </authorList>
    </citation>
    <scope>NUCLEOTIDE SEQUENCE [LARGE SCALE GENOMIC DNA]</scope>
    <source>
        <strain evidence="7 8">NBRC 103193</strain>
    </source>
</reference>
<comment type="caution">
    <text evidence="7">The sequence shown here is derived from an EMBL/GenBank/DDBJ whole genome shotgun (WGS) entry which is preliminary data.</text>
</comment>
<dbReference type="Pfam" id="PF00155">
    <property type="entry name" value="Aminotran_1_2"/>
    <property type="match status" value="1"/>
</dbReference>
<gene>
    <name evidence="7" type="ORF">Tasa_028_084</name>
</gene>
<evidence type="ECO:0000313" key="8">
    <source>
        <dbReference type="Proteomes" id="UP000032679"/>
    </source>
</evidence>
<evidence type="ECO:0000256" key="4">
    <source>
        <dbReference type="ARBA" id="ARBA00022898"/>
    </source>
</evidence>
<name>A0A0D6MM12_9PROT</name>
<dbReference type="RefSeq" id="WP_048849251.1">
    <property type="nucleotide sequence ID" value="NZ_BALE01000028.1"/>
</dbReference>
<dbReference type="InterPro" id="IPR015424">
    <property type="entry name" value="PyrdxlP-dep_Trfase"/>
</dbReference>
<comment type="pathway">
    <text evidence="5">Amino-acid biosynthesis.</text>
</comment>
<dbReference type="InterPro" id="IPR015422">
    <property type="entry name" value="PyrdxlP-dep_Trfase_small"/>
</dbReference>
<dbReference type="CDD" id="cd00609">
    <property type="entry name" value="AAT_like"/>
    <property type="match status" value="1"/>
</dbReference>
<evidence type="ECO:0000256" key="5">
    <source>
        <dbReference type="ARBA" id="ARBA00029440"/>
    </source>
</evidence>
<evidence type="ECO:0000256" key="2">
    <source>
        <dbReference type="ARBA" id="ARBA00022576"/>
    </source>
</evidence>
<dbReference type="Gene3D" id="3.90.1150.10">
    <property type="entry name" value="Aspartate Aminotransferase, domain 1"/>
    <property type="match status" value="1"/>
</dbReference>
<accession>A0A0D6MM12</accession>
<keyword evidence="3 7" id="KW-0808">Transferase</keyword>
<dbReference type="PANTHER" id="PTHR43643:SF3">
    <property type="entry name" value="HISTIDINOL-PHOSPHATE AMINOTRANSFERASE"/>
    <property type="match status" value="1"/>
</dbReference>
<evidence type="ECO:0000256" key="1">
    <source>
        <dbReference type="ARBA" id="ARBA00007970"/>
    </source>
</evidence>
<dbReference type="InterPro" id="IPR006311">
    <property type="entry name" value="TAT_signal"/>
</dbReference>
<dbReference type="EMBL" id="BALE01000028">
    <property type="protein sequence ID" value="GAN54717.1"/>
    <property type="molecule type" value="Genomic_DNA"/>
</dbReference>
<dbReference type="AlphaFoldDB" id="A0A0D6MM12"/>
<keyword evidence="4" id="KW-0663">Pyridoxal phosphate</keyword>
<proteinExistence type="inferred from homology"/>
<dbReference type="NCBIfam" id="NF006580">
    <property type="entry name" value="PRK09105.1"/>
    <property type="match status" value="1"/>
</dbReference>
<organism evidence="7 8">
    <name type="scientific">Tanticharoenia sakaeratensis NBRC 103193</name>
    <dbReference type="NCBI Taxonomy" id="1231623"/>
    <lineage>
        <taxon>Bacteria</taxon>
        <taxon>Pseudomonadati</taxon>
        <taxon>Pseudomonadota</taxon>
        <taxon>Alphaproteobacteria</taxon>
        <taxon>Acetobacterales</taxon>
        <taxon>Acetobacteraceae</taxon>
        <taxon>Tanticharoenia</taxon>
    </lineage>
</organism>
<dbReference type="InterPro" id="IPR004839">
    <property type="entry name" value="Aminotransferase_I/II_large"/>
</dbReference>
<dbReference type="InterPro" id="IPR050106">
    <property type="entry name" value="HistidinolP_aminotransfase"/>
</dbReference>
<dbReference type="SUPFAM" id="SSF53383">
    <property type="entry name" value="PLP-dependent transferases"/>
    <property type="match status" value="1"/>
</dbReference>
<sequence length="397" mass="42902">MSDILSDEACCTLSGDARSDLLARGYSRRHFGRISTLLGMGAAAAPLLARAAPSAGPKAAFVGHPDMVRIGSNECWTGPFPDAAQAGIAVIPQGNRYEPSDLRQTLLFNASQVEGVPVDHIQPWAGSSDPLCRSIVSFAGPGRGVVTANPTYEAAWMVAKWLNVKLTRVPLRARDQATDVRGMLAADPHAGVYYVCSPNNPTGTITPVEDIEWLVDNKPKGSIVVVDEAYLHFAGTPSAIPMVKAGKDVIVLRTFSKLFGMAGLRLGLCFARPDILSKMLRYDGNYLSYMLPVTSEAIGAHSLLMADAIVQRRNEMIAARDFTCAHLKKRGIPFIPSQANMIMVQWSKPAAEVKAAFAAQKVEIGRSWEIWPNRSRITIGSMANMQAFCTALDKVMA</sequence>
<dbReference type="Gene3D" id="3.40.640.10">
    <property type="entry name" value="Type I PLP-dependent aspartate aminotransferase-like (Major domain)"/>
    <property type="match status" value="1"/>
</dbReference>
<dbReference type="PANTHER" id="PTHR43643">
    <property type="entry name" value="HISTIDINOL-PHOSPHATE AMINOTRANSFERASE 2"/>
    <property type="match status" value="1"/>
</dbReference>
<dbReference type="OrthoDB" id="9809616at2"/>
<keyword evidence="2 7" id="KW-0032">Aminotransferase</keyword>
<evidence type="ECO:0000256" key="3">
    <source>
        <dbReference type="ARBA" id="ARBA00022679"/>
    </source>
</evidence>
<protein>
    <submittedName>
        <fullName evidence="7">Aminotransferase</fullName>
    </submittedName>
</protein>
<dbReference type="GO" id="GO:0030170">
    <property type="term" value="F:pyridoxal phosphate binding"/>
    <property type="evidence" value="ECO:0007669"/>
    <property type="project" value="InterPro"/>
</dbReference>
<dbReference type="Proteomes" id="UP000032679">
    <property type="component" value="Unassembled WGS sequence"/>
</dbReference>
<dbReference type="InterPro" id="IPR015421">
    <property type="entry name" value="PyrdxlP-dep_Trfase_major"/>
</dbReference>
<evidence type="ECO:0000259" key="6">
    <source>
        <dbReference type="Pfam" id="PF00155"/>
    </source>
</evidence>